<dbReference type="Gene3D" id="3.90.245.10">
    <property type="entry name" value="Ribonucleoside hydrolase-like"/>
    <property type="match status" value="1"/>
</dbReference>
<sequence>MILFLSVTIFVFFVNSNGAELRRVIVDVDAGADDAWAIFALLRSEQKFNIKVEAVVCSYGNADVSNVSQNVLRLLTALNRTDVPIYLGSSERLISELYVNQDTFYGTDGFSDIPFDPNTINLASIKTEHAVIFLHKIFSENPNQIALMTLGPLTNTALLFKMYPTVVDKIKSLHIMGGNRNGVGNVKFFNAEFNFYSDPEAANIVLSKFQKTITILPWETNLRSNLVFSKDWRFNVIGQSTNSNFTEVVKLLNNVESKAFENYTDWLPCDLFVASIFIQPEMISETSEFSASVELSGRRSRGQLMLDHSNSDAEGIKNLKIVDNLDVEKFKNLLEFIVGINDSV</sequence>
<organism evidence="4">
    <name type="scientific">Corethrella appendiculata</name>
    <dbReference type="NCBI Taxonomy" id="1370023"/>
    <lineage>
        <taxon>Eukaryota</taxon>
        <taxon>Metazoa</taxon>
        <taxon>Ecdysozoa</taxon>
        <taxon>Arthropoda</taxon>
        <taxon>Hexapoda</taxon>
        <taxon>Insecta</taxon>
        <taxon>Pterygota</taxon>
        <taxon>Neoptera</taxon>
        <taxon>Endopterygota</taxon>
        <taxon>Diptera</taxon>
        <taxon>Nematocera</taxon>
        <taxon>Culicoidea</taxon>
        <taxon>Chaoboridae</taxon>
        <taxon>Corethrella</taxon>
    </lineage>
</organism>
<reference evidence="4" key="1">
    <citation type="journal article" date="2014" name="Insect Biochem. Mol. Biol.">
        <title>An insight into the sialome of the frog biting fly, Corethrella appendiculata.</title>
        <authorList>
            <person name="Ribeiro J.M.C."/>
            <person name="Chagas A.C."/>
            <person name="Pham V.M."/>
            <person name="Lounibos L.P."/>
            <person name="Calvo E."/>
        </authorList>
    </citation>
    <scope>NUCLEOTIDE SEQUENCE</scope>
    <source>
        <tissue evidence="4">Salivary glands</tissue>
    </source>
</reference>
<dbReference type="SUPFAM" id="SSF53590">
    <property type="entry name" value="Nucleoside hydrolase"/>
    <property type="match status" value="1"/>
</dbReference>
<proteinExistence type="evidence at transcript level"/>
<dbReference type="EMBL" id="GANO01000764">
    <property type="protein sequence ID" value="JAB59107.1"/>
    <property type="molecule type" value="mRNA"/>
</dbReference>
<dbReference type="PANTHER" id="PTHR46190">
    <property type="entry name" value="SI:CH211-201H21.5-RELATED"/>
    <property type="match status" value="1"/>
</dbReference>
<evidence type="ECO:0000259" key="3">
    <source>
        <dbReference type="Pfam" id="PF01156"/>
    </source>
</evidence>
<keyword evidence="2" id="KW-0732">Signal</keyword>
<accession>U5EW03</accession>
<dbReference type="InterPro" id="IPR001910">
    <property type="entry name" value="Inosine/uridine_hydrolase_dom"/>
</dbReference>
<protein>
    <submittedName>
        <fullName evidence="4">Putative inosine-uridine preferring nucleoside hydrolase</fullName>
    </submittedName>
</protein>
<evidence type="ECO:0000256" key="1">
    <source>
        <dbReference type="ARBA" id="ARBA00009176"/>
    </source>
</evidence>
<comment type="similarity">
    <text evidence="1">Belongs to the IUNH family.</text>
</comment>
<dbReference type="AlphaFoldDB" id="U5EW03"/>
<dbReference type="InterPro" id="IPR036452">
    <property type="entry name" value="Ribo_hydro-like"/>
</dbReference>
<feature type="domain" description="Inosine/uridine-preferring nucleoside hydrolase" evidence="3">
    <location>
        <begin position="24"/>
        <end position="331"/>
    </location>
</feature>
<dbReference type="CDD" id="cd02649">
    <property type="entry name" value="nuc_hydro_CeIAG"/>
    <property type="match status" value="1"/>
</dbReference>
<keyword evidence="4" id="KW-0378">Hydrolase</keyword>
<dbReference type="GO" id="GO:0016799">
    <property type="term" value="F:hydrolase activity, hydrolyzing N-glycosyl compounds"/>
    <property type="evidence" value="ECO:0007669"/>
    <property type="project" value="InterPro"/>
</dbReference>
<dbReference type="PANTHER" id="PTHR46190:SF1">
    <property type="entry name" value="SI:CH211-201H21.5"/>
    <property type="match status" value="1"/>
</dbReference>
<dbReference type="Pfam" id="PF01156">
    <property type="entry name" value="IU_nuc_hydro"/>
    <property type="match status" value="1"/>
</dbReference>
<evidence type="ECO:0000313" key="4">
    <source>
        <dbReference type="EMBL" id="JAB59107.1"/>
    </source>
</evidence>
<evidence type="ECO:0000256" key="2">
    <source>
        <dbReference type="SAM" id="SignalP"/>
    </source>
</evidence>
<name>U5EW03_9DIPT</name>
<feature type="signal peptide" evidence="2">
    <location>
        <begin position="1"/>
        <end position="18"/>
    </location>
</feature>
<dbReference type="InterPro" id="IPR052775">
    <property type="entry name" value="IUN_hydrolase"/>
</dbReference>
<feature type="chain" id="PRO_5004660216" evidence="2">
    <location>
        <begin position="19"/>
        <end position="344"/>
    </location>
</feature>